<comment type="caution">
    <text evidence="2">The sequence shown here is derived from an EMBL/GenBank/DDBJ whole genome shotgun (WGS) entry which is preliminary data.</text>
</comment>
<organism evidence="2 3">
    <name type="scientific">Pyrus ussuriensis x Pyrus communis</name>
    <dbReference type="NCBI Taxonomy" id="2448454"/>
    <lineage>
        <taxon>Eukaryota</taxon>
        <taxon>Viridiplantae</taxon>
        <taxon>Streptophyta</taxon>
        <taxon>Embryophyta</taxon>
        <taxon>Tracheophyta</taxon>
        <taxon>Spermatophyta</taxon>
        <taxon>Magnoliopsida</taxon>
        <taxon>eudicotyledons</taxon>
        <taxon>Gunneridae</taxon>
        <taxon>Pentapetalae</taxon>
        <taxon>rosids</taxon>
        <taxon>fabids</taxon>
        <taxon>Rosales</taxon>
        <taxon>Rosaceae</taxon>
        <taxon>Amygdaloideae</taxon>
        <taxon>Maleae</taxon>
        <taxon>Pyrus</taxon>
    </lineage>
</organism>
<accession>A0A5N5FUN0</accession>
<dbReference type="EMBL" id="SMOL01000559">
    <property type="protein sequence ID" value="KAB2605311.1"/>
    <property type="molecule type" value="Genomic_DNA"/>
</dbReference>
<evidence type="ECO:0000313" key="2">
    <source>
        <dbReference type="EMBL" id="KAB2605311.1"/>
    </source>
</evidence>
<proteinExistence type="predicted"/>
<keyword evidence="3" id="KW-1185">Reference proteome</keyword>
<dbReference type="Proteomes" id="UP000327157">
    <property type="component" value="Chromosome 11"/>
</dbReference>
<reference evidence="3" key="2">
    <citation type="submission" date="2019-10" db="EMBL/GenBank/DDBJ databases">
        <title>A de novo genome assembly of a pear dwarfing rootstock.</title>
        <authorList>
            <person name="Wang F."/>
            <person name="Wang J."/>
            <person name="Li S."/>
            <person name="Zhang Y."/>
            <person name="Fang M."/>
            <person name="Ma L."/>
            <person name="Zhao Y."/>
            <person name="Jiang S."/>
        </authorList>
    </citation>
    <scope>NUCLEOTIDE SEQUENCE [LARGE SCALE GENOMIC DNA]</scope>
</reference>
<reference evidence="2 3" key="1">
    <citation type="submission" date="2019-09" db="EMBL/GenBank/DDBJ databases">
        <authorList>
            <person name="Ou C."/>
        </authorList>
    </citation>
    <scope>NUCLEOTIDE SEQUENCE [LARGE SCALE GENOMIC DNA]</scope>
    <source>
        <strain evidence="2">S2</strain>
        <tissue evidence="2">Leaf</tissue>
    </source>
</reference>
<gene>
    <name evidence="2" type="ORF">D8674_005028</name>
</gene>
<sequence length="72" mass="8645">MEQPTALPPPPPPSLFLFLFFIFNVLTLRHRALRTMRNEVDLRWTFRHPAAETRRIGTSSPANYEYNHWKRH</sequence>
<keyword evidence="1" id="KW-1133">Transmembrane helix</keyword>
<evidence type="ECO:0000313" key="3">
    <source>
        <dbReference type="Proteomes" id="UP000327157"/>
    </source>
</evidence>
<dbReference type="AlphaFoldDB" id="A0A5N5FUN0"/>
<keyword evidence="1" id="KW-0472">Membrane</keyword>
<protein>
    <submittedName>
        <fullName evidence="2">Uncharacterized protein</fullName>
    </submittedName>
</protein>
<evidence type="ECO:0000256" key="1">
    <source>
        <dbReference type="SAM" id="Phobius"/>
    </source>
</evidence>
<reference evidence="2 3" key="3">
    <citation type="submission" date="2019-11" db="EMBL/GenBank/DDBJ databases">
        <title>A de novo genome assembly of a pear dwarfing rootstock.</title>
        <authorList>
            <person name="Wang F."/>
            <person name="Wang J."/>
            <person name="Li S."/>
            <person name="Zhang Y."/>
            <person name="Fang M."/>
            <person name="Ma L."/>
            <person name="Zhao Y."/>
            <person name="Jiang S."/>
        </authorList>
    </citation>
    <scope>NUCLEOTIDE SEQUENCE [LARGE SCALE GENOMIC DNA]</scope>
    <source>
        <strain evidence="2">S2</strain>
        <tissue evidence="2">Leaf</tissue>
    </source>
</reference>
<feature type="transmembrane region" description="Helical" evidence="1">
    <location>
        <begin position="12"/>
        <end position="28"/>
    </location>
</feature>
<name>A0A5N5FUN0_9ROSA</name>
<keyword evidence="1" id="KW-0812">Transmembrane</keyword>